<dbReference type="Proteomes" id="UP000887565">
    <property type="component" value="Unplaced"/>
</dbReference>
<feature type="compositionally biased region" description="Polar residues" evidence="1">
    <location>
        <begin position="28"/>
        <end position="86"/>
    </location>
</feature>
<sequence length="129" mass="14180">MQSDGTMRLRTSQQTQYQPVGTDEINIAVQNSPRDAPNAATTNALPQPSFSSRHGSQSSPQTITTPNNQKNKLRGKSNSNNRNSAATPDHKPLVPSTSARSPRNCCLCWCCCCCSRSWTDFLRKPTIII</sequence>
<dbReference type="AlphaFoldDB" id="A0A915KXR0"/>
<dbReference type="WBParaSite" id="nRc.2.0.1.t43596-RA">
    <property type="protein sequence ID" value="nRc.2.0.1.t43596-RA"/>
    <property type="gene ID" value="nRc.2.0.1.g43596"/>
</dbReference>
<evidence type="ECO:0000313" key="3">
    <source>
        <dbReference type="WBParaSite" id="nRc.2.0.1.t43596-RA"/>
    </source>
</evidence>
<protein>
    <submittedName>
        <fullName evidence="3">Uncharacterized protein</fullName>
    </submittedName>
</protein>
<reference evidence="3" key="1">
    <citation type="submission" date="2022-11" db="UniProtKB">
        <authorList>
            <consortium name="WormBaseParasite"/>
        </authorList>
    </citation>
    <scope>IDENTIFICATION</scope>
</reference>
<evidence type="ECO:0000256" key="1">
    <source>
        <dbReference type="SAM" id="MobiDB-lite"/>
    </source>
</evidence>
<name>A0A915KXR0_ROMCU</name>
<feature type="compositionally biased region" description="Polar residues" evidence="1">
    <location>
        <begin position="1"/>
        <end position="19"/>
    </location>
</feature>
<accession>A0A915KXR0</accession>
<keyword evidence="2" id="KW-1185">Reference proteome</keyword>
<feature type="region of interest" description="Disordered" evidence="1">
    <location>
        <begin position="1"/>
        <end position="102"/>
    </location>
</feature>
<organism evidence="2 3">
    <name type="scientific">Romanomermis culicivorax</name>
    <name type="common">Nematode worm</name>
    <dbReference type="NCBI Taxonomy" id="13658"/>
    <lineage>
        <taxon>Eukaryota</taxon>
        <taxon>Metazoa</taxon>
        <taxon>Ecdysozoa</taxon>
        <taxon>Nematoda</taxon>
        <taxon>Enoplea</taxon>
        <taxon>Dorylaimia</taxon>
        <taxon>Mermithida</taxon>
        <taxon>Mermithoidea</taxon>
        <taxon>Mermithidae</taxon>
        <taxon>Romanomermis</taxon>
    </lineage>
</organism>
<evidence type="ECO:0000313" key="2">
    <source>
        <dbReference type="Proteomes" id="UP000887565"/>
    </source>
</evidence>
<proteinExistence type="predicted"/>